<dbReference type="AlphaFoldDB" id="A0AAD4N5S0"/>
<proteinExistence type="predicted"/>
<dbReference type="Proteomes" id="UP001201812">
    <property type="component" value="Unassembled WGS sequence"/>
</dbReference>
<feature type="region of interest" description="Disordered" evidence="1">
    <location>
        <begin position="100"/>
        <end position="124"/>
    </location>
</feature>
<reference evidence="2" key="1">
    <citation type="submission" date="2022-01" db="EMBL/GenBank/DDBJ databases">
        <title>Genome Sequence Resource for Two Populations of Ditylenchus destructor, the Migratory Endoparasitic Phytonematode.</title>
        <authorList>
            <person name="Zhang H."/>
            <person name="Lin R."/>
            <person name="Xie B."/>
        </authorList>
    </citation>
    <scope>NUCLEOTIDE SEQUENCE</scope>
    <source>
        <strain evidence="2">BazhouSP</strain>
    </source>
</reference>
<protein>
    <submittedName>
        <fullName evidence="2">Uncharacterized protein</fullName>
    </submittedName>
</protein>
<accession>A0AAD4N5S0</accession>
<organism evidence="2 3">
    <name type="scientific">Ditylenchus destructor</name>
    <dbReference type="NCBI Taxonomy" id="166010"/>
    <lineage>
        <taxon>Eukaryota</taxon>
        <taxon>Metazoa</taxon>
        <taxon>Ecdysozoa</taxon>
        <taxon>Nematoda</taxon>
        <taxon>Chromadorea</taxon>
        <taxon>Rhabditida</taxon>
        <taxon>Tylenchina</taxon>
        <taxon>Tylenchomorpha</taxon>
        <taxon>Sphaerularioidea</taxon>
        <taxon>Anguinidae</taxon>
        <taxon>Anguininae</taxon>
        <taxon>Ditylenchus</taxon>
    </lineage>
</organism>
<sequence length="124" mass="14170">MACSARYSGGSLSLKNLERQRRKALAVILNSVFLGITEAWLRENRDVHHSTESFLWHKQINACLARNTTQLLLGFHSTLLLFGEPWPGISDVDLRVRARSGNKESKARRKQRRNTRTINADIPM</sequence>
<evidence type="ECO:0000256" key="1">
    <source>
        <dbReference type="SAM" id="MobiDB-lite"/>
    </source>
</evidence>
<dbReference type="EMBL" id="JAKKPZ010000019">
    <property type="protein sequence ID" value="KAI1712250.1"/>
    <property type="molecule type" value="Genomic_DNA"/>
</dbReference>
<keyword evidence="3" id="KW-1185">Reference proteome</keyword>
<feature type="compositionally biased region" description="Basic residues" evidence="1">
    <location>
        <begin position="106"/>
        <end position="115"/>
    </location>
</feature>
<gene>
    <name evidence="2" type="ORF">DdX_09802</name>
</gene>
<comment type="caution">
    <text evidence="2">The sequence shown here is derived from an EMBL/GenBank/DDBJ whole genome shotgun (WGS) entry which is preliminary data.</text>
</comment>
<evidence type="ECO:0000313" key="2">
    <source>
        <dbReference type="EMBL" id="KAI1712250.1"/>
    </source>
</evidence>
<evidence type="ECO:0000313" key="3">
    <source>
        <dbReference type="Proteomes" id="UP001201812"/>
    </source>
</evidence>
<name>A0AAD4N5S0_9BILA</name>